<protein>
    <submittedName>
        <fullName evidence="1">Uncharacterized protein</fullName>
    </submittedName>
</protein>
<proteinExistence type="predicted"/>
<dbReference type="Proteomes" id="UP000037716">
    <property type="component" value="Unassembled WGS sequence"/>
</dbReference>
<reference evidence="1 2" key="1">
    <citation type="submission" date="2015-07" db="EMBL/GenBank/DDBJ databases">
        <title>Genome of Polaribacter dokdonenesis DSW-5, isolated from seawater off Dokdo in Korea.</title>
        <authorList>
            <person name="Yoon K."/>
            <person name="Song J.Y."/>
            <person name="Kim J.F."/>
        </authorList>
    </citation>
    <scope>NUCLEOTIDE SEQUENCE [LARGE SCALE GENOMIC DNA]</scope>
    <source>
        <strain evidence="1 2">DSW-5</strain>
    </source>
</reference>
<gene>
    <name evidence="1" type="ORF">I602_299</name>
</gene>
<evidence type="ECO:0000313" key="2">
    <source>
        <dbReference type="Proteomes" id="UP000037716"/>
    </source>
</evidence>
<dbReference type="AlphaFoldDB" id="A0A0M9CEU9"/>
<evidence type="ECO:0000313" key="1">
    <source>
        <dbReference type="EMBL" id="KOY50739.1"/>
    </source>
</evidence>
<dbReference type="EMBL" id="LGBR01000001">
    <property type="protein sequence ID" value="KOY50739.1"/>
    <property type="molecule type" value="Genomic_DNA"/>
</dbReference>
<sequence length="38" mass="4520">MDNKSIYFYQNKTSTLLNSGITVYLNFKQSLNHEFTMQ</sequence>
<comment type="caution">
    <text evidence="1">The sequence shown here is derived from an EMBL/GenBank/DDBJ whole genome shotgun (WGS) entry which is preliminary data.</text>
</comment>
<name>A0A0M9CEU9_9FLAO</name>
<dbReference type="STRING" id="1300348.I602_299"/>
<organism evidence="1 2">
    <name type="scientific">Polaribacter dokdonensis DSW-5</name>
    <dbReference type="NCBI Taxonomy" id="1300348"/>
    <lineage>
        <taxon>Bacteria</taxon>
        <taxon>Pseudomonadati</taxon>
        <taxon>Bacteroidota</taxon>
        <taxon>Flavobacteriia</taxon>
        <taxon>Flavobacteriales</taxon>
        <taxon>Flavobacteriaceae</taxon>
    </lineage>
</organism>
<accession>A0A0M9CEU9</accession>
<dbReference type="PATRIC" id="fig|1300348.6.peg.300"/>